<name>A0A0F9P8V0_9ZZZZ</name>
<dbReference type="EMBL" id="LAZR01003201">
    <property type="protein sequence ID" value="KKN20867.1"/>
    <property type="molecule type" value="Genomic_DNA"/>
</dbReference>
<dbReference type="AlphaFoldDB" id="A0A0F9P8V0"/>
<gene>
    <name evidence="1" type="ORF">LCGC14_0931240</name>
</gene>
<evidence type="ECO:0000313" key="1">
    <source>
        <dbReference type="EMBL" id="KKN20867.1"/>
    </source>
</evidence>
<sequence>MTQQLIIDRDLVFGGASRHTANIGGRPSNENQVVYYDDFKSKAIDATNDYTFEVVNSGSATVTVPHMLTLTTGAADNDDAEFAMGVEWYGKYNAVMEVRFRMDDVDKSAINVGFNDAQAEDSADEIAIMSTGAGTITSSATNCALFFYDTDDTSATLNAIAVNSDTDGTTHTTSSGATDGQMFTVRVELVDNGTTADAVFYANNSGIEIDPQRDIIGFEAAAVPRATALCPYIALINHKSGNGETMDIDYIKLWQDRY</sequence>
<protein>
    <submittedName>
        <fullName evidence="1">Uncharacterized protein</fullName>
    </submittedName>
</protein>
<reference evidence="1" key="1">
    <citation type="journal article" date="2015" name="Nature">
        <title>Complex archaea that bridge the gap between prokaryotes and eukaryotes.</title>
        <authorList>
            <person name="Spang A."/>
            <person name="Saw J.H."/>
            <person name="Jorgensen S.L."/>
            <person name="Zaremba-Niedzwiedzka K."/>
            <person name="Martijn J."/>
            <person name="Lind A.E."/>
            <person name="van Eijk R."/>
            <person name="Schleper C."/>
            <person name="Guy L."/>
            <person name="Ettema T.J."/>
        </authorList>
    </citation>
    <scope>NUCLEOTIDE SEQUENCE</scope>
</reference>
<accession>A0A0F9P8V0</accession>
<comment type="caution">
    <text evidence="1">The sequence shown here is derived from an EMBL/GenBank/DDBJ whole genome shotgun (WGS) entry which is preliminary data.</text>
</comment>
<organism evidence="1">
    <name type="scientific">marine sediment metagenome</name>
    <dbReference type="NCBI Taxonomy" id="412755"/>
    <lineage>
        <taxon>unclassified sequences</taxon>
        <taxon>metagenomes</taxon>
        <taxon>ecological metagenomes</taxon>
    </lineage>
</organism>
<proteinExistence type="predicted"/>